<keyword evidence="4 9" id="KW-0479">Metal-binding</keyword>
<dbReference type="AlphaFoldDB" id="A0AAD8YML9"/>
<comment type="cofactor">
    <cofactor evidence="9">
        <name>a divalent metal cation</name>
        <dbReference type="ChEBI" id="CHEBI:60240"/>
    </cofactor>
</comment>
<dbReference type="GO" id="GO:0008948">
    <property type="term" value="F:oxaloacetate decarboxylase activity"/>
    <property type="evidence" value="ECO:0007669"/>
    <property type="project" value="UniProtKB-EC"/>
</dbReference>
<comment type="catalytic activity">
    <reaction evidence="7 9">
        <text>oxaloacetate + H(+) = pyruvate + CO2</text>
        <dbReference type="Rhea" id="RHEA:15641"/>
        <dbReference type="ChEBI" id="CHEBI:15361"/>
        <dbReference type="ChEBI" id="CHEBI:15378"/>
        <dbReference type="ChEBI" id="CHEBI:16452"/>
        <dbReference type="ChEBI" id="CHEBI:16526"/>
        <dbReference type="EC" id="4.1.1.112"/>
    </reaction>
</comment>
<comment type="subunit">
    <text evidence="3 9">Homotrimer.</text>
</comment>
<dbReference type="GO" id="GO:0008428">
    <property type="term" value="F:ribonuclease inhibitor activity"/>
    <property type="evidence" value="ECO:0007669"/>
    <property type="project" value="InterPro"/>
</dbReference>
<feature type="binding site" evidence="8">
    <location>
        <position position="293"/>
    </location>
    <ligand>
        <name>substrate</name>
    </ligand>
</feature>
<dbReference type="PANTHER" id="PTHR33254">
    <property type="entry name" value="4-HYDROXY-4-METHYL-2-OXOGLUTARATE ALDOLASE 3-RELATED"/>
    <property type="match status" value="1"/>
</dbReference>
<dbReference type="GO" id="GO:0051252">
    <property type="term" value="P:regulation of RNA metabolic process"/>
    <property type="evidence" value="ECO:0007669"/>
    <property type="project" value="InterPro"/>
</dbReference>
<evidence type="ECO:0000256" key="6">
    <source>
        <dbReference type="ARBA" id="ARBA00025046"/>
    </source>
</evidence>
<dbReference type="EC" id="4.1.1.112" evidence="9"/>
<dbReference type="InterPro" id="IPR036704">
    <property type="entry name" value="RraA/RraA-like_sf"/>
</dbReference>
<dbReference type="NCBIfam" id="TIGR01935">
    <property type="entry name" value="NOT-MenG"/>
    <property type="match status" value="1"/>
</dbReference>
<evidence type="ECO:0000256" key="4">
    <source>
        <dbReference type="ARBA" id="ARBA00022723"/>
    </source>
</evidence>
<dbReference type="CDD" id="cd16841">
    <property type="entry name" value="RraA_family"/>
    <property type="match status" value="1"/>
</dbReference>
<reference evidence="10" key="1">
    <citation type="submission" date="2023-06" db="EMBL/GenBank/DDBJ databases">
        <title>Survivors Of The Sea: Transcriptome response of Skeletonema marinoi to long-term dormancy.</title>
        <authorList>
            <person name="Pinder M.I.M."/>
            <person name="Kourtchenko O."/>
            <person name="Robertson E.K."/>
            <person name="Larsson T."/>
            <person name="Maumus F."/>
            <person name="Osuna-Cruz C.M."/>
            <person name="Vancaester E."/>
            <person name="Stenow R."/>
            <person name="Vandepoele K."/>
            <person name="Ploug H."/>
            <person name="Bruchert V."/>
            <person name="Godhe A."/>
            <person name="Topel M."/>
        </authorList>
    </citation>
    <scope>NUCLEOTIDE SEQUENCE</scope>
    <source>
        <strain evidence="10">R05AC</strain>
    </source>
</reference>
<evidence type="ECO:0000256" key="2">
    <source>
        <dbReference type="ARBA" id="ARBA00008621"/>
    </source>
</evidence>
<dbReference type="Pfam" id="PF03737">
    <property type="entry name" value="RraA-like"/>
    <property type="match status" value="1"/>
</dbReference>
<name>A0AAD8YML9_9STRA</name>
<dbReference type="NCBIfam" id="NF006875">
    <property type="entry name" value="PRK09372.1"/>
    <property type="match status" value="1"/>
</dbReference>
<dbReference type="InterPro" id="IPR005493">
    <property type="entry name" value="RraA/RraA-like"/>
</dbReference>
<evidence type="ECO:0000256" key="3">
    <source>
        <dbReference type="ARBA" id="ARBA00011233"/>
    </source>
</evidence>
<dbReference type="SUPFAM" id="SSF89562">
    <property type="entry name" value="RraA-like"/>
    <property type="match status" value="1"/>
</dbReference>
<keyword evidence="11" id="KW-1185">Reference proteome</keyword>
<organism evidence="10 11">
    <name type="scientific">Skeletonema marinoi</name>
    <dbReference type="NCBI Taxonomy" id="267567"/>
    <lineage>
        <taxon>Eukaryota</taxon>
        <taxon>Sar</taxon>
        <taxon>Stramenopiles</taxon>
        <taxon>Ochrophyta</taxon>
        <taxon>Bacillariophyta</taxon>
        <taxon>Coscinodiscophyceae</taxon>
        <taxon>Thalassiosirophycidae</taxon>
        <taxon>Thalassiosirales</taxon>
        <taxon>Skeletonemataceae</taxon>
        <taxon>Skeletonema</taxon>
        <taxon>Skeletonema marinoi-dohrnii complex</taxon>
    </lineage>
</organism>
<comment type="function">
    <text evidence="6 9">Catalyzes the aldol cleavage of 4-hydroxy-4-methyl-2-oxoglutarate (HMG) into 2 molecules of pyruvate. Also contains a secondary oxaloacetate (OAA) decarboxylase activity due to the common pyruvate enolate transition state formed following C-C bond cleavage in the retro-aldol and decarboxylation reactions.</text>
</comment>
<accession>A0AAD8YML9</accession>
<dbReference type="GO" id="GO:0047443">
    <property type="term" value="F:4-hydroxy-4-methyl-2-oxoglutarate aldolase activity"/>
    <property type="evidence" value="ECO:0007669"/>
    <property type="project" value="UniProtKB-EC"/>
</dbReference>
<evidence type="ECO:0000256" key="9">
    <source>
        <dbReference type="RuleBase" id="RU004338"/>
    </source>
</evidence>
<evidence type="ECO:0000256" key="1">
    <source>
        <dbReference type="ARBA" id="ARBA00001342"/>
    </source>
</evidence>
<proteinExistence type="inferred from homology"/>
<dbReference type="GO" id="GO:0046872">
    <property type="term" value="F:metal ion binding"/>
    <property type="evidence" value="ECO:0007669"/>
    <property type="project" value="UniProtKB-KW"/>
</dbReference>
<keyword evidence="5 9" id="KW-0456">Lyase</keyword>
<dbReference type="EC" id="4.1.3.17" evidence="9"/>
<evidence type="ECO:0000256" key="7">
    <source>
        <dbReference type="ARBA" id="ARBA00047973"/>
    </source>
</evidence>
<protein>
    <recommendedName>
        <fullName evidence="9">4-hydroxy-4-methyl-2-oxoglutarate aldolase</fullName>
        <shortName evidence="9">HMG aldolase</shortName>
        <ecNumber evidence="9">4.1.1.112</ecNumber>
        <ecNumber evidence="9">4.1.3.17</ecNumber>
    </recommendedName>
    <alternativeName>
        <fullName evidence="9">Oxaloacetate decarboxylase</fullName>
    </alternativeName>
</protein>
<evidence type="ECO:0000313" key="11">
    <source>
        <dbReference type="Proteomes" id="UP001224775"/>
    </source>
</evidence>
<evidence type="ECO:0000256" key="5">
    <source>
        <dbReference type="ARBA" id="ARBA00023239"/>
    </source>
</evidence>
<comment type="caution">
    <text evidence="10">The sequence shown here is derived from an EMBL/GenBank/DDBJ whole genome shotgun (WGS) entry which is preliminary data.</text>
</comment>
<dbReference type="Gene3D" id="3.50.30.40">
    <property type="entry name" value="Ribonuclease E inhibitor RraA/RraA-like"/>
    <property type="match status" value="1"/>
</dbReference>
<comment type="similarity">
    <text evidence="2 9">Belongs to the class II aldolase/RraA-like family.</text>
</comment>
<dbReference type="InterPro" id="IPR010203">
    <property type="entry name" value="RraA"/>
</dbReference>
<dbReference type="EMBL" id="JATAAI010000002">
    <property type="protein sequence ID" value="KAK1747916.1"/>
    <property type="molecule type" value="Genomic_DNA"/>
</dbReference>
<dbReference type="PANTHER" id="PTHR33254:SF4">
    <property type="entry name" value="4-HYDROXY-4-METHYL-2-OXOGLUTARATE ALDOLASE 3-RELATED"/>
    <property type="match status" value="1"/>
</dbReference>
<evidence type="ECO:0000256" key="8">
    <source>
        <dbReference type="PIRSR" id="PIRSR605493-1"/>
    </source>
</evidence>
<dbReference type="Proteomes" id="UP001224775">
    <property type="component" value="Unassembled WGS sequence"/>
</dbReference>
<evidence type="ECO:0000313" key="10">
    <source>
        <dbReference type="EMBL" id="KAK1747916.1"/>
    </source>
</evidence>
<sequence length="536" mass="52017">MSYSAPLSERIRIQFEILCENVTDFMASSHLKKPIIILVSIAVFTTLRNSRKSIKNAKMGGLMAGNSPYASPYGSATTTTSKKNWLKGLFGKKTASASAFSSYGGLSSSPYGASGSSYGASMGLRGGATGTSPYGSTLGGGGLGGGLGSGTTGSYGAGSSYGSSLGGASSYGSSSLGGSPMGFGSTSLSGGGGGTGKATADLADSNPSSVMTVDPSIHFYDYGGSTSFGGQIETVQAPDSPGMVTQVLSQPGQNKVLVIDGGGQMNSAILDGQAASTAMRNGWKGIIVYGAVRNAATLQGLSIGVKALGTNPRKGSGSMGQRGGAVNISNAQFQSGWWVFADKDGIIISQTDISGQGGYGSSGSSLGGTSSFGGTGTSSFGASSMGGTSSFGGTSSYGAGSSLGGSSYGSGSTMGGMGGSSSLGGSSYGAGGSTYGAGGSTYGAGSSLGGTSSYGAGSLGGSTLGGGSSLYGSTGYGSTGGLGSYGSSYSTGGYGSGGYGSSLYGNSYAAKKKKNKVFKILLASSIAAIVWIVCLR</sequence>
<gene>
    <name evidence="10" type="ORF">QTG54_001879</name>
</gene>
<comment type="catalytic activity">
    <reaction evidence="1 9">
        <text>4-hydroxy-4-methyl-2-oxoglutarate = 2 pyruvate</text>
        <dbReference type="Rhea" id="RHEA:22748"/>
        <dbReference type="ChEBI" id="CHEBI:15361"/>
        <dbReference type="ChEBI" id="CHEBI:58276"/>
        <dbReference type="EC" id="4.1.3.17"/>
    </reaction>
</comment>